<accession>A0A8C6Y4N0</accession>
<dbReference type="OMA" id="FRASWHN"/>
<reference evidence="1" key="1">
    <citation type="submission" date="2025-08" db="UniProtKB">
        <authorList>
            <consortium name="Ensembl"/>
        </authorList>
    </citation>
    <scope>IDENTIFICATION</scope>
</reference>
<evidence type="ECO:0000313" key="2">
    <source>
        <dbReference type="Proteomes" id="UP000694559"/>
    </source>
</evidence>
<name>A0A8C6Y4N0_NAJNA</name>
<reference evidence="1" key="2">
    <citation type="submission" date="2025-09" db="UniProtKB">
        <authorList>
            <consortium name="Ensembl"/>
        </authorList>
    </citation>
    <scope>IDENTIFICATION</scope>
</reference>
<dbReference type="Proteomes" id="UP000694559">
    <property type="component" value="Unplaced"/>
</dbReference>
<evidence type="ECO:0000313" key="1">
    <source>
        <dbReference type="Ensembl" id="ENSNNAP00000023509.1"/>
    </source>
</evidence>
<dbReference type="AlphaFoldDB" id="A0A8C6Y4N0"/>
<sequence length="79" mass="8443">MARRCRSAALLAFAQHSCTFKLASPGLGSSLMATGCRDGPGQEKYQLVMVGGGGVGKSALTIQFRASWHNVAFFESQQY</sequence>
<organism evidence="1 2">
    <name type="scientific">Naja naja</name>
    <name type="common">Indian cobra</name>
    <dbReference type="NCBI Taxonomy" id="35670"/>
    <lineage>
        <taxon>Eukaryota</taxon>
        <taxon>Metazoa</taxon>
        <taxon>Chordata</taxon>
        <taxon>Craniata</taxon>
        <taxon>Vertebrata</taxon>
        <taxon>Euteleostomi</taxon>
        <taxon>Lepidosauria</taxon>
        <taxon>Squamata</taxon>
        <taxon>Bifurcata</taxon>
        <taxon>Unidentata</taxon>
        <taxon>Episquamata</taxon>
        <taxon>Toxicofera</taxon>
        <taxon>Serpentes</taxon>
        <taxon>Colubroidea</taxon>
        <taxon>Elapidae</taxon>
        <taxon>Elapinae</taxon>
        <taxon>Naja</taxon>
    </lineage>
</organism>
<dbReference type="Ensembl" id="ENSNNAT00000024645.1">
    <property type="protein sequence ID" value="ENSNNAP00000023509.1"/>
    <property type="gene ID" value="ENSNNAG00000015482.1"/>
</dbReference>
<evidence type="ECO:0008006" key="3">
    <source>
        <dbReference type="Google" id="ProtNLM"/>
    </source>
</evidence>
<dbReference type="GeneTree" id="ENSGT00990000208665"/>
<proteinExistence type="predicted"/>
<protein>
    <recommendedName>
        <fullName evidence="3">Small monomeric GTPase</fullName>
    </recommendedName>
</protein>
<keyword evidence="2" id="KW-1185">Reference proteome</keyword>